<dbReference type="InterPro" id="IPR036873">
    <property type="entry name" value="Rhodanese-like_dom_sf"/>
</dbReference>
<dbReference type="InterPro" id="IPR001763">
    <property type="entry name" value="Rhodanese-like_dom"/>
</dbReference>
<dbReference type="GO" id="GO:0016740">
    <property type="term" value="F:transferase activity"/>
    <property type="evidence" value="ECO:0007669"/>
    <property type="project" value="UniProtKB-KW"/>
</dbReference>
<sequence>MKKILLTSLLLGSSLGAAPAPAKDVNITEYLPEVTFFAQGKKYTIERVQDPEHELSGGFAKTSRKCPPFCVHPMQIAPGVNTVAELELLEFAKNKLEKGNGVLVDARTPSWYQKGTIPGSINIPFTVFDLRETDPELVKTLELLGVRKGQSVNYADMEHRAMDELGEAKRAFPYDFSRAKDVLLFCNGPWCDQSPRAIRALVKLGYPTNKIYYYRGGMQVWLLLGFNAYVPDAPPVKTAEKR</sequence>
<keyword evidence="4" id="KW-1185">Reference proteome</keyword>
<protein>
    <submittedName>
        <fullName evidence="3">Sulfurtransferase</fullName>
    </submittedName>
</protein>
<evidence type="ECO:0000259" key="2">
    <source>
        <dbReference type="PROSITE" id="PS50206"/>
    </source>
</evidence>
<accession>A0A1B4VB67</accession>
<dbReference type="RefSeq" id="WP_096461734.1">
    <property type="nucleotide sequence ID" value="NZ_AP014936.1"/>
</dbReference>
<dbReference type="KEGG" id="sva:SVA_2766"/>
<proteinExistence type="predicted"/>
<evidence type="ECO:0000313" key="4">
    <source>
        <dbReference type="Proteomes" id="UP000218899"/>
    </source>
</evidence>
<keyword evidence="3" id="KW-0808">Transferase</keyword>
<evidence type="ECO:0000313" key="3">
    <source>
        <dbReference type="EMBL" id="BAU49314.1"/>
    </source>
</evidence>
<dbReference type="Proteomes" id="UP000218899">
    <property type="component" value="Chromosome"/>
</dbReference>
<dbReference type="Pfam" id="PF00581">
    <property type="entry name" value="Rhodanese"/>
    <property type="match status" value="1"/>
</dbReference>
<dbReference type="SMART" id="SM00450">
    <property type="entry name" value="RHOD"/>
    <property type="match status" value="1"/>
</dbReference>
<dbReference type="CDD" id="cd00158">
    <property type="entry name" value="RHOD"/>
    <property type="match status" value="1"/>
</dbReference>
<reference evidence="3 4" key="1">
    <citation type="submission" date="2015-08" db="EMBL/GenBank/DDBJ databases">
        <title>Complete genome sequence of Sulfurifustis variabilis.</title>
        <authorList>
            <person name="Miura A."/>
            <person name="Kojima H."/>
            <person name="Fukui M."/>
        </authorList>
    </citation>
    <scope>NUCLEOTIDE SEQUENCE [LARGE SCALE GENOMIC DNA]</scope>
    <source>
        <strain evidence="4">skN76</strain>
    </source>
</reference>
<dbReference type="PROSITE" id="PS50206">
    <property type="entry name" value="RHODANESE_3"/>
    <property type="match status" value="1"/>
</dbReference>
<feature type="chain" id="PRO_5008571322" evidence="1">
    <location>
        <begin position="23"/>
        <end position="242"/>
    </location>
</feature>
<name>A0A1B4VB67_9GAMM</name>
<keyword evidence="1" id="KW-0732">Signal</keyword>
<dbReference type="OrthoDB" id="9784513at2"/>
<feature type="domain" description="Rhodanese" evidence="2">
    <location>
        <begin position="97"/>
        <end position="230"/>
    </location>
</feature>
<dbReference type="EMBL" id="AP014936">
    <property type="protein sequence ID" value="BAU49314.1"/>
    <property type="molecule type" value="Genomic_DNA"/>
</dbReference>
<feature type="signal peptide" evidence="1">
    <location>
        <begin position="1"/>
        <end position="22"/>
    </location>
</feature>
<gene>
    <name evidence="3" type="ORF">SVA_2766</name>
</gene>
<evidence type="ECO:0000256" key="1">
    <source>
        <dbReference type="SAM" id="SignalP"/>
    </source>
</evidence>
<dbReference type="SUPFAM" id="SSF52821">
    <property type="entry name" value="Rhodanese/Cell cycle control phosphatase"/>
    <property type="match status" value="1"/>
</dbReference>
<dbReference type="AlphaFoldDB" id="A0A1B4VB67"/>
<organism evidence="3 4">
    <name type="scientific">Sulfurifustis variabilis</name>
    <dbReference type="NCBI Taxonomy" id="1675686"/>
    <lineage>
        <taxon>Bacteria</taxon>
        <taxon>Pseudomonadati</taxon>
        <taxon>Pseudomonadota</taxon>
        <taxon>Gammaproteobacteria</taxon>
        <taxon>Acidiferrobacterales</taxon>
        <taxon>Acidiferrobacteraceae</taxon>
        <taxon>Sulfurifustis</taxon>
    </lineage>
</organism>
<dbReference type="Gene3D" id="3.40.250.10">
    <property type="entry name" value="Rhodanese-like domain"/>
    <property type="match status" value="1"/>
</dbReference>